<evidence type="ECO:0000256" key="6">
    <source>
        <dbReference type="ARBA" id="ARBA00022777"/>
    </source>
</evidence>
<comment type="caution">
    <text evidence="12">The sequence shown here is derived from an EMBL/GenBank/DDBJ whole genome shotgun (WGS) entry which is preliminary data.</text>
</comment>
<dbReference type="AlphaFoldDB" id="A0A7W9UJT8"/>
<evidence type="ECO:0000256" key="7">
    <source>
        <dbReference type="ARBA" id="ARBA00022840"/>
    </source>
</evidence>
<keyword evidence="6 12" id="KW-0418">Kinase</keyword>
<reference evidence="12 13" key="1">
    <citation type="submission" date="2020-08" db="EMBL/GenBank/DDBJ databases">
        <title>Sequencing the genomes of 1000 actinobacteria strains.</title>
        <authorList>
            <person name="Klenk H.-P."/>
        </authorList>
    </citation>
    <scope>NUCLEOTIDE SEQUENCE [LARGE SCALE GENOMIC DNA]</scope>
    <source>
        <strain evidence="12 13">DSM 43582</strain>
    </source>
</reference>
<dbReference type="Pfam" id="PF02518">
    <property type="entry name" value="HATPase_c"/>
    <property type="match status" value="1"/>
</dbReference>
<comment type="catalytic activity">
    <reaction evidence="1">
        <text>ATP + protein L-histidine = ADP + protein N-phospho-L-histidine.</text>
        <dbReference type="EC" id="2.7.13.3"/>
    </reaction>
</comment>
<feature type="transmembrane region" description="Helical" evidence="9">
    <location>
        <begin position="109"/>
        <end position="128"/>
    </location>
</feature>
<dbReference type="CDD" id="cd16917">
    <property type="entry name" value="HATPase_UhpB-NarQ-NarX-like"/>
    <property type="match status" value="1"/>
</dbReference>
<keyword evidence="9" id="KW-1133">Transmembrane helix</keyword>
<evidence type="ECO:0000256" key="3">
    <source>
        <dbReference type="ARBA" id="ARBA00022553"/>
    </source>
</evidence>
<dbReference type="PANTHER" id="PTHR24421">
    <property type="entry name" value="NITRATE/NITRITE SENSOR PROTEIN NARX-RELATED"/>
    <property type="match status" value="1"/>
</dbReference>
<dbReference type="PANTHER" id="PTHR24421:SF10">
    <property type="entry name" value="NITRATE_NITRITE SENSOR PROTEIN NARQ"/>
    <property type="match status" value="1"/>
</dbReference>
<keyword evidence="8" id="KW-0902">Two-component regulatory system</keyword>
<evidence type="ECO:0000259" key="10">
    <source>
        <dbReference type="Pfam" id="PF02518"/>
    </source>
</evidence>
<keyword evidence="7" id="KW-0067">ATP-binding</keyword>
<dbReference type="Proteomes" id="UP000540412">
    <property type="component" value="Unassembled WGS sequence"/>
</dbReference>
<dbReference type="EMBL" id="JACHIT010000002">
    <property type="protein sequence ID" value="MBB5915706.1"/>
    <property type="molecule type" value="Genomic_DNA"/>
</dbReference>
<feature type="transmembrane region" description="Helical" evidence="9">
    <location>
        <begin position="12"/>
        <end position="31"/>
    </location>
</feature>
<feature type="transmembrane region" description="Helical" evidence="9">
    <location>
        <begin position="66"/>
        <end position="89"/>
    </location>
</feature>
<dbReference type="RefSeq" id="WP_051161839.1">
    <property type="nucleotide sequence ID" value="NZ_JACHIT010000002.1"/>
</dbReference>
<evidence type="ECO:0000313" key="13">
    <source>
        <dbReference type="Proteomes" id="UP000540412"/>
    </source>
</evidence>
<evidence type="ECO:0000256" key="5">
    <source>
        <dbReference type="ARBA" id="ARBA00022741"/>
    </source>
</evidence>
<evidence type="ECO:0000313" key="12">
    <source>
        <dbReference type="EMBL" id="MBB5915706.1"/>
    </source>
</evidence>
<gene>
    <name evidence="12" type="ORF">BJY24_004618</name>
</gene>
<name>A0A7W9UJT8_9NOCA</name>
<feature type="domain" description="Histidine kinase/HSP90-like ATPase" evidence="10">
    <location>
        <begin position="302"/>
        <end position="377"/>
    </location>
</feature>
<dbReference type="SUPFAM" id="SSF55874">
    <property type="entry name" value="ATPase domain of HSP90 chaperone/DNA topoisomerase II/histidine kinase"/>
    <property type="match status" value="1"/>
</dbReference>
<evidence type="ECO:0000256" key="1">
    <source>
        <dbReference type="ARBA" id="ARBA00000085"/>
    </source>
</evidence>
<feature type="domain" description="Signal transduction histidine kinase subgroup 3 dimerisation and phosphoacceptor" evidence="11">
    <location>
        <begin position="188"/>
        <end position="255"/>
    </location>
</feature>
<keyword evidence="9" id="KW-0812">Transmembrane</keyword>
<dbReference type="Gene3D" id="3.30.565.10">
    <property type="entry name" value="Histidine kinase-like ATPase, C-terminal domain"/>
    <property type="match status" value="1"/>
</dbReference>
<evidence type="ECO:0000256" key="2">
    <source>
        <dbReference type="ARBA" id="ARBA00012438"/>
    </source>
</evidence>
<organism evidence="12 13">
    <name type="scientific">Nocardia transvalensis</name>
    <dbReference type="NCBI Taxonomy" id="37333"/>
    <lineage>
        <taxon>Bacteria</taxon>
        <taxon>Bacillati</taxon>
        <taxon>Actinomycetota</taxon>
        <taxon>Actinomycetes</taxon>
        <taxon>Mycobacteriales</taxon>
        <taxon>Nocardiaceae</taxon>
        <taxon>Nocardia</taxon>
    </lineage>
</organism>
<dbReference type="Pfam" id="PF07730">
    <property type="entry name" value="HisKA_3"/>
    <property type="match status" value="1"/>
</dbReference>
<dbReference type="EC" id="2.7.13.3" evidence="2"/>
<dbReference type="Gene3D" id="1.20.5.1930">
    <property type="match status" value="1"/>
</dbReference>
<keyword evidence="4" id="KW-0808">Transferase</keyword>
<accession>A0A7W9UJT8</accession>
<proteinExistence type="predicted"/>
<dbReference type="GO" id="GO:0016020">
    <property type="term" value="C:membrane"/>
    <property type="evidence" value="ECO:0007669"/>
    <property type="project" value="InterPro"/>
</dbReference>
<dbReference type="GO" id="GO:0005524">
    <property type="term" value="F:ATP binding"/>
    <property type="evidence" value="ECO:0007669"/>
    <property type="project" value="UniProtKB-KW"/>
</dbReference>
<keyword evidence="3" id="KW-0597">Phosphoprotein</keyword>
<sequence>MKQWNALSANAQDALVALFAFAIGAILYLSGLYPLGGMTSAPLAARFGVLALLCGATLLRRRAPLVALGIGLAPLGIDLVLGSSLPVWIVYSDLIYAACLYGSRWASRFVTVACVVLSVAVAVLAYVVTGDWRATAVAVAGASIFAGTSIWWALSVRHHKELAAAERTRAQAMTLVADLDRQAAVADERRTMARDLHDVIAGHLSAIALQSEAALGVLARQDPDSAVTGILGSIRANSVSALQEMRTMIGLLRRDGGDGDGAVAPRGLAQLPILVDAARDAGTTVRVRDSGGDIDLPSAVDQAAYRIVQEALTNAMKHAPGRDVDIAVAAEPDTLAVSVRNRLPAVPAPDAAEAADARRGLINMHERAAALGGSFSAGRDAADWVVSARLPIRERPEVA</sequence>
<evidence type="ECO:0000256" key="8">
    <source>
        <dbReference type="ARBA" id="ARBA00023012"/>
    </source>
</evidence>
<evidence type="ECO:0000256" key="4">
    <source>
        <dbReference type="ARBA" id="ARBA00022679"/>
    </source>
</evidence>
<dbReference type="InterPro" id="IPR036890">
    <property type="entry name" value="HATPase_C_sf"/>
</dbReference>
<dbReference type="GO" id="GO:0000155">
    <property type="term" value="F:phosphorelay sensor kinase activity"/>
    <property type="evidence" value="ECO:0007669"/>
    <property type="project" value="InterPro"/>
</dbReference>
<keyword evidence="9" id="KW-0472">Membrane</keyword>
<dbReference type="InterPro" id="IPR011712">
    <property type="entry name" value="Sig_transdc_His_kin_sub3_dim/P"/>
</dbReference>
<keyword evidence="5" id="KW-0547">Nucleotide-binding</keyword>
<keyword evidence="13" id="KW-1185">Reference proteome</keyword>
<dbReference type="GO" id="GO:0046983">
    <property type="term" value="F:protein dimerization activity"/>
    <property type="evidence" value="ECO:0007669"/>
    <property type="project" value="InterPro"/>
</dbReference>
<feature type="transmembrane region" description="Helical" evidence="9">
    <location>
        <begin position="135"/>
        <end position="154"/>
    </location>
</feature>
<evidence type="ECO:0000259" key="11">
    <source>
        <dbReference type="Pfam" id="PF07730"/>
    </source>
</evidence>
<dbReference type="InterPro" id="IPR050482">
    <property type="entry name" value="Sensor_HK_TwoCompSys"/>
</dbReference>
<protein>
    <recommendedName>
        <fullName evidence="2">histidine kinase</fullName>
        <ecNumber evidence="2">2.7.13.3</ecNumber>
    </recommendedName>
</protein>
<evidence type="ECO:0000256" key="9">
    <source>
        <dbReference type="SAM" id="Phobius"/>
    </source>
</evidence>
<dbReference type="InterPro" id="IPR003594">
    <property type="entry name" value="HATPase_dom"/>
</dbReference>